<proteinExistence type="predicted"/>
<reference evidence="1" key="1">
    <citation type="submission" date="2020-02" db="EMBL/GenBank/DDBJ databases">
        <authorList>
            <person name="Meier V. D."/>
        </authorList>
    </citation>
    <scope>NUCLEOTIDE SEQUENCE</scope>
    <source>
        <strain evidence="1">AVDCRST_MAG05</strain>
    </source>
</reference>
<evidence type="ECO:0000313" key="1">
    <source>
        <dbReference type="EMBL" id="CAA9486551.1"/>
    </source>
</evidence>
<protein>
    <submittedName>
        <fullName evidence="1">Uncharacterized protein</fullName>
    </submittedName>
</protein>
<name>A0A6J4S075_9ACTN</name>
<dbReference type="AlphaFoldDB" id="A0A6J4S075"/>
<organism evidence="1">
    <name type="scientific">uncultured Rubrobacteraceae bacterium</name>
    <dbReference type="NCBI Taxonomy" id="349277"/>
    <lineage>
        <taxon>Bacteria</taxon>
        <taxon>Bacillati</taxon>
        <taxon>Actinomycetota</taxon>
        <taxon>Rubrobacteria</taxon>
        <taxon>Rubrobacterales</taxon>
        <taxon>Rubrobacteraceae</taxon>
        <taxon>environmental samples</taxon>
    </lineage>
</organism>
<accession>A0A6J4S075</accession>
<gene>
    <name evidence="1" type="ORF">AVDCRST_MAG05-1615</name>
</gene>
<dbReference type="EMBL" id="CADCVM010000179">
    <property type="protein sequence ID" value="CAA9486551.1"/>
    <property type="molecule type" value="Genomic_DNA"/>
</dbReference>
<sequence length="55" mass="6215">MDFDEIARQAEEMVAAGRQADTEAVQRLARTLNISPELAEYLLALEVRIRKLEGI</sequence>